<proteinExistence type="predicted"/>
<evidence type="ECO:0000313" key="2">
    <source>
        <dbReference type="Proteomes" id="UP001157160"/>
    </source>
</evidence>
<organism evidence="1 2">
    <name type="scientific">Arenivirga flava</name>
    <dbReference type="NCBI Taxonomy" id="1930060"/>
    <lineage>
        <taxon>Bacteria</taxon>
        <taxon>Bacillati</taxon>
        <taxon>Actinomycetota</taxon>
        <taxon>Actinomycetes</taxon>
        <taxon>Micrococcales</taxon>
        <taxon>Microbacteriaceae</taxon>
        <taxon>Arenivirga</taxon>
    </lineage>
</organism>
<reference evidence="1 2" key="1">
    <citation type="journal article" date="2014" name="Int. J. Syst. Evol. Microbiol.">
        <title>Complete genome sequence of Corynebacterium casei LMG S-19264T (=DSM 44701T), isolated from a smear-ripened cheese.</title>
        <authorList>
            <consortium name="US DOE Joint Genome Institute (JGI-PGF)"/>
            <person name="Walter F."/>
            <person name="Albersmeier A."/>
            <person name="Kalinowski J."/>
            <person name="Ruckert C."/>
        </authorList>
    </citation>
    <scope>NUCLEOTIDE SEQUENCE [LARGE SCALE GENOMIC DNA]</scope>
    <source>
        <strain evidence="1 2">NBRC 112289</strain>
    </source>
</reference>
<dbReference type="PROSITE" id="PS51257">
    <property type="entry name" value="PROKAR_LIPOPROTEIN"/>
    <property type="match status" value="1"/>
</dbReference>
<accession>A0AA37UFM0</accession>
<gene>
    <name evidence="1" type="ORF">GCM10025874_04890</name>
</gene>
<dbReference type="EMBL" id="BSUL01000001">
    <property type="protein sequence ID" value="GMA27236.1"/>
    <property type="molecule type" value="Genomic_DNA"/>
</dbReference>
<dbReference type="RefSeq" id="WP_284229683.1">
    <property type="nucleotide sequence ID" value="NZ_BSUL01000001.1"/>
</dbReference>
<name>A0AA37UFM0_9MICO</name>
<comment type="caution">
    <text evidence="1">The sequence shown here is derived from an EMBL/GenBank/DDBJ whole genome shotgun (WGS) entry which is preliminary data.</text>
</comment>
<evidence type="ECO:0008006" key="3">
    <source>
        <dbReference type="Google" id="ProtNLM"/>
    </source>
</evidence>
<protein>
    <recommendedName>
        <fullName evidence="3">Lipoprotein</fullName>
    </recommendedName>
</protein>
<evidence type="ECO:0000313" key="1">
    <source>
        <dbReference type="EMBL" id="GMA27236.1"/>
    </source>
</evidence>
<keyword evidence="2" id="KW-1185">Reference proteome</keyword>
<sequence length="248" mass="25148">MLRLVAASIAIAALAGCSVGDEIEPPPAPAGVDLEAVDIDDETANGIWLLDGPTALQRVVDAVRAGGGGRMQGWIEESVPVEDATPVPGRRIDLAVAGTASAYRAQLTVEGQELELIVADGAAYLRGNAAYAQRVGDERFVSGFVCLTPDDDLVTEWRTLTDPAQLIDEALGGAELGVDAPADGGGTTEIVVGAGGAPVGALTVSAVYAPLPQRLVVGDVSGNASIDFADWSGTEAVTAPEDVAVDCG</sequence>
<dbReference type="AlphaFoldDB" id="A0AA37UFM0"/>
<dbReference type="Proteomes" id="UP001157160">
    <property type="component" value="Unassembled WGS sequence"/>
</dbReference>